<organism evidence="4 6">
    <name type="scientific">Vanilla planifolia</name>
    <name type="common">Vanilla</name>
    <dbReference type="NCBI Taxonomy" id="51239"/>
    <lineage>
        <taxon>Eukaryota</taxon>
        <taxon>Viridiplantae</taxon>
        <taxon>Streptophyta</taxon>
        <taxon>Embryophyta</taxon>
        <taxon>Tracheophyta</taxon>
        <taxon>Spermatophyta</taxon>
        <taxon>Magnoliopsida</taxon>
        <taxon>Liliopsida</taxon>
        <taxon>Asparagales</taxon>
        <taxon>Orchidaceae</taxon>
        <taxon>Vanilloideae</taxon>
        <taxon>Vanilleae</taxon>
        <taxon>Vanilla</taxon>
    </lineage>
</organism>
<comment type="caution">
    <text evidence="4">The sequence shown here is derived from an EMBL/GenBank/DDBJ whole genome shotgun (WGS) entry which is preliminary data.</text>
</comment>
<evidence type="ECO:0000313" key="3">
    <source>
        <dbReference type="EMBL" id="KAG0491894.1"/>
    </source>
</evidence>
<dbReference type="PANTHER" id="PTHR47587:SF2">
    <property type="entry name" value="OS05G0103500 PROTEIN"/>
    <property type="match status" value="1"/>
</dbReference>
<sequence>MSWLQGSDILMGDTFTIQISSGLIRRLANEETTKSSKKANPKSSTEQQPRPLDRQKEGSNVEKSASPSRNWPLQTPTFFPVSPPPSSSAIAKVDAIKSVLKESEEVLEKLEKQEAKMVQELTQRAKELREKEFKLPNQKPTPCLSERDACVQCYKEHLKEPLNCASVVNKFTECARQARQQFGGEIIH</sequence>
<feature type="region of interest" description="Disordered" evidence="2">
    <location>
        <begin position="28"/>
        <end position="86"/>
    </location>
</feature>
<keyword evidence="5" id="KW-1185">Reference proteome</keyword>
<feature type="compositionally biased region" description="Polar residues" evidence="2">
    <location>
        <begin position="61"/>
        <end position="77"/>
    </location>
</feature>
<name>A0A835RRC0_VANPL</name>
<gene>
    <name evidence="4" type="ORF">HPP92_004973</name>
    <name evidence="3" type="ORF">HPP92_005292</name>
</gene>
<dbReference type="AlphaFoldDB" id="A0A835RRC0"/>
<dbReference type="Proteomes" id="UP000639772">
    <property type="component" value="Unassembled WGS sequence"/>
</dbReference>
<reference evidence="5 6" key="1">
    <citation type="journal article" date="2020" name="Nat. Food">
        <title>A phased Vanilla planifolia genome enables genetic improvement of flavour and production.</title>
        <authorList>
            <person name="Hasing T."/>
            <person name="Tang H."/>
            <person name="Brym M."/>
            <person name="Khazi F."/>
            <person name="Huang T."/>
            <person name="Chambers A.H."/>
        </authorList>
    </citation>
    <scope>NUCLEOTIDE SEQUENCE [LARGE SCALE GENOMIC DNA]</scope>
    <source>
        <tissue evidence="4">Leaf</tissue>
    </source>
</reference>
<proteinExistence type="predicted"/>
<evidence type="ECO:0000256" key="2">
    <source>
        <dbReference type="SAM" id="MobiDB-lite"/>
    </source>
</evidence>
<dbReference type="EMBL" id="JADCNL010000002">
    <property type="protein sequence ID" value="KAG0491894.1"/>
    <property type="molecule type" value="Genomic_DNA"/>
</dbReference>
<dbReference type="EMBL" id="JADCNM010000002">
    <property type="protein sequence ID" value="KAG0493979.1"/>
    <property type="molecule type" value="Genomic_DNA"/>
</dbReference>
<evidence type="ECO:0000313" key="5">
    <source>
        <dbReference type="Proteomes" id="UP000636800"/>
    </source>
</evidence>
<feature type="compositionally biased region" description="Basic and acidic residues" evidence="2">
    <location>
        <begin position="51"/>
        <end position="60"/>
    </location>
</feature>
<dbReference type="PANTHER" id="PTHR47587">
    <property type="entry name" value="OS05G0103500 PROTEIN"/>
    <property type="match status" value="1"/>
</dbReference>
<accession>A0A835RRC0</accession>
<evidence type="ECO:0000313" key="4">
    <source>
        <dbReference type="EMBL" id="KAG0493979.1"/>
    </source>
</evidence>
<dbReference type="OrthoDB" id="70030at2759"/>
<feature type="coiled-coil region" evidence="1">
    <location>
        <begin position="93"/>
        <end position="131"/>
    </location>
</feature>
<keyword evidence="1" id="KW-0175">Coiled coil</keyword>
<dbReference type="Proteomes" id="UP000636800">
    <property type="component" value="Chromosome 2"/>
</dbReference>
<evidence type="ECO:0000256" key="1">
    <source>
        <dbReference type="SAM" id="Coils"/>
    </source>
</evidence>
<protein>
    <submittedName>
        <fullName evidence="4">Uncharacterized protein</fullName>
    </submittedName>
</protein>
<evidence type="ECO:0000313" key="6">
    <source>
        <dbReference type="Proteomes" id="UP000639772"/>
    </source>
</evidence>